<dbReference type="GO" id="GO:0003955">
    <property type="term" value="F:NAD(P)H dehydrogenase (quinone) activity"/>
    <property type="evidence" value="ECO:0007669"/>
    <property type="project" value="TreeGrafter"/>
</dbReference>
<reference evidence="9" key="1">
    <citation type="submission" date="2021-04" db="EMBL/GenBank/DDBJ databases">
        <title>Phylogenetic analysis of Acidobacteriaceae.</title>
        <authorList>
            <person name="Qiu L."/>
            <person name="Zhang Q."/>
        </authorList>
    </citation>
    <scope>NUCLEOTIDE SEQUENCE</scope>
    <source>
        <strain evidence="9">DSM 25168</strain>
    </source>
</reference>
<comment type="similarity">
    <text evidence="1">Belongs to the class-I pyridine nucleotide-disulfide oxidoreductase family.</text>
</comment>
<dbReference type="NCBIfam" id="NF004992">
    <property type="entry name" value="PRK06370.1-4"/>
    <property type="match status" value="1"/>
</dbReference>
<dbReference type="AlphaFoldDB" id="A0A9J7BJL7"/>
<dbReference type="SUPFAM" id="SSF51905">
    <property type="entry name" value="FAD/NAD(P)-binding domain"/>
    <property type="match status" value="1"/>
</dbReference>
<organism evidence="9 10">
    <name type="scientific">Occallatibacter riparius</name>
    <dbReference type="NCBI Taxonomy" id="1002689"/>
    <lineage>
        <taxon>Bacteria</taxon>
        <taxon>Pseudomonadati</taxon>
        <taxon>Acidobacteriota</taxon>
        <taxon>Terriglobia</taxon>
        <taxon>Terriglobales</taxon>
        <taxon>Acidobacteriaceae</taxon>
        <taxon>Occallatibacter</taxon>
    </lineage>
</organism>
<dbReference type="Pfam" id="PF07992">
    <property type="entry name" value="Pyr_redox_2"/>
    <property type="match status" value="1"/>
</dbReference>
<keyword evidence="2" id="KW-0285">Flavoprotein</keyword>
<dbReference type="PANTHER" id="PTHR43014">
    <property type="entry name" value="MERCURIC REDUCTASE"/>
    <property type="match status" value="1"/>
</dbReference>
<feature type="disulfide bond" description="Redox-active" evidence="6">
    <location>
        <begin position="42"/>
        <end position="47"/>
    </location>
</feature>
<feature type="binding site" evidence="5">
    <location>
        <position position="266"/>
    </location>
    <ligand>
        <name>NAD(+)</name>
        <dbReference type="ChEBI" id="CHEBI:57540"/>
    </ligand>
</feature>
<dbReference type="PANTHER" id="PTHR43014:SF2">
    <property type="entry name" value="MERCURIC REDUCTASE"/>
    <property type="match status" value="1"/>
</dbReference>
<evidence type="ECO:0000256" key="4">
    <source>
        <dbReference type="PIRSR" id="PIRSR000350-2"/>
    </source>
</evidence>
<dbReference type="SUPFAM" id="SSF55424">
    <property type="entry name" value="FAD/NAD-linked reductases, dimerisation (C-terminal) domain"/>
    <property type="match status" value="1"/>
</dbReference>
<evidence type="ECO:0000256" key="6">
    <source>
        <dbReference type="PIRSR" id="PIRSR000350-4"/>
    </source>
</evidence>
<dbReference type="InterPro" id="IPR004099">
    <property type="entry name" value="Pyr_nucl-diS_OxRdtase_dimer"/>
</dbReference>
<dbReference type="PRINTS" id="PR00411">
    <property type="entry name" value="PNDRDTASEI"/>
</dbReference>
<evidence type="ECO:0000256" key="5">
    <source>
        <dbReference type="PIRSR" id="PIRSR000350-3"/>
    </source>
</evidence>
<feature type="active site" description="Proton acceptor" evidence="4">
    <location>
        <position position="440"/>
    </location>
</feature>
<evidence type="ECO:0000313" key="10">
    <source>
        <dbReference type="Proteomes" id="UP001059380"/>
    </source>
</evidence>
<protein>
    <submittedName>
        <fullName evidence="9">FAD-containing oxidoreductase</fullName>
    </submittedName>
</protein>
<comment type="cofactor">
    <cofactor evidence="5">
        <name>FAD</name>
        <dbReference type="ChEBI" id="CHEBI:57692"/>
    </cofactor>
    <text evidence="5">Binds 1 FAD per subunit.</text>
</comment>
<dbReference type="InterPro" id="IPR036188">
    <property type="entry name" value="FAD/NAD-bd_sf"/>
</dbReference>
<dbReference type="Proteomes" id="UP001059380">
    <property type="component" value="Chromosome"/>
</dbReference>
<evidence type="ECO:0000256" key="3">
    <source>
        <dbReference type="ARBA" id="ARBA00022827"/>
    </source>
</evidence>
<feature type="binding site" evidence="5">
    <location>
        <position position="51"/>
    </location>
    <ligand>
        <name>FAD</name>
        <dbReference type="ChEBI" id="CHEBI:57692"/>
    </ligand>
</feature>
<feature type="binding site" evidence="5">
    <location>
        <position position="307"/>
    </location>
    <ligand>
        <name>FAD</name>
        <dbReference type="ChEBI" id="CHEBI:57692"/>
    </ligand>
</feature>
<proteinExistence type="inferred from homology"/>
<evidence type="ECO:0000313" key="9">
    <source>
        <dbReference type="EMBL" id="UWZ82657.1"/>
    </source>
</evidence>
<keyword evidence="3 5" id="KW-0274">FAD</keyword>
<dbReference type="EMBL" id="CP093313">
    <property type="protein sequence ID" value="UWZ82657.1"/>
    <property type="molecule type" value="Genomic_DNA"/>
</dbReference>
<feature type="binding site" evidence="5">
    <location>
        <begin position="176"/>
        <end position="183"/>
    </location>
    <ligand>
        <name>NAD(+)</name>
        <dbReference type="ChEBI" id="CHEBI:57540"/>
    </ligand>
</feature>
<keyword evidence="10" id="KW-1185">Reference proteome</keyword>
<dbReference type="InterPro" id="IPR023753">
    <property type="entry name" value="FAD/NAD-binding_dom"/>
</dbReference>
<evidence type="ECO:0000259" key="7">
    <source>
        <dbReference type="Pfam" id="PF02852"/>
    </source>
</evidence>
<evidence type="ECO:0000256" key="2">
    <source>
        <dbReference type="ARBA" id="ARBA00022630"/>
    </source>
</evidence>
<name>A0A9J7BJL7_9BACT</name>
<evidence type="ECO:0000256" key="1">
    <source>
        <dbReference type="ARBA" id="ARBA00007532"/>
    </source>
</evidence>
<evidence type="ECO:0000259" key="8">
    <source>
        <dbReference type="Pfam" id="PF07992"/>
    </source>
</evidence>
<keyword evidence="5" id="KW-0547">Nucleotide-binding</keyword>
<dbReference type="Gene3D" id="3.50.50.60">
    <property type="entry name" value="FAD/NAD(P)-binding domain"/>
    <property type="match status" value="2"/>
</dbReference>
<dbReference type="InterPro" id="IPR016156">
    <property type="entry name" value="FAD/NAD-linked_Rdtase_dimer_sf"/>
</dbReference>
<feature type="domain" description="Pyridine nucleotide-disulphide oxidoreductase dimerisation" evidence="7">
    <location>
        <begin position="345"/>
        <end position="448"/>
    </location>
</feature>
<dbReference type="KEGG" id="orp:MOP44_19055"/>
<dbReference type="Pfam" id="PF02852">
    <property type="entry name" value="Pyr_redox_dim"/>
    <property type="match status" value="1"/>
</dbReference>
<dbReference type="PRINTS" id="PR00368">
    <property type="entry name" value="FADPNR"/>
</dbReference>
<accession>A0A9J7BJL7</accession>
<dbReference type="Gene3D" id="3.30.390.30">
    <property type="match status" value="1"/>
</dbReference>
<gene>
    <name evidence="9" type="ORF">MOP44_19055</name>
</gene>
<sequence length="458" mass="49391">MKQSFDAIVVGAGQAGPSLAVRLATGGQKVALVERHLFGGTCVNTGCTPTKTMVASAHAAHLARRGPDFGFTAGDVRVDLRAVKARKNAVVERSRSGVEKWLRGTENCTVIQGHAAFESPRSLRVGDDILEADQIFLNVGARPLIPDMPGIGTVPYLTSTSILELEELPRHLAVVGGGYVGCEFAQMFRRFGSEVTILDMHGRLAPREDEDASAVIHEVFKAEGIDIAVNATCIHLEQSEGSIHVGIKCDERAPHIEASHVLLAIGRAPNTHDLNLAVAGVHTDDRGYIPVDEQLRTNVHNIFALGDCNGRAAFTHTAYNDYEIVADNLLNGAARSLSDRLPIYALFTDPPLAHVGLREHEVRERGIRALIGKRAMTRVSRAIEKGETFGFIKILVDEHTQHILGATLIGPGADEAIHCIATCMYARQPASLLAHSVHIHPTVAELIPTVLGELKPLE</sequence>
<feature type="domain" description="FAD/NAD(P)-binding" evidence="8">
    <location>
        <begin position="6"/>
        <end position="320"/>
    </location>
</feature>
<dbReference type="GO" id="GO:0050660">
    <property type="term" value="F:flavin adenine dinucleotide binding"/>
    <property type="evidence" value="ECO:0007669"/>
    <property type="project" value="TreeGrafter"/>
</dbReference>
<dbReference type="RefSeq" id="WP_260791844.1">
    <property type="nucleotide sequence ID" value="NZ_CP093313.1"/>
</dbReference>
<dbReference type="PIRSF" id="PIRSF000350">
    <property type="entry name" value="Mercury_reductase_MerA"/>
    <property type="match status" value="1"/>
</dbReference>
<keyword evidence="5" id="KW-0520">NAD</keyword>
<dbReference type="InterPro" id="IPR001100">
    <property type="entry name" value="Pyr_nuc-diS_OxRdtase"/>
</dbReference>